<dbReference type="OrthoDB" id="108476at2"/>
<gene>
    <name evidence="4" type="ORF">CUTER_04120</name>
</gene>
<keyword evidence="4" id="KW-0489">Methyltransferase</keyword>
<protein>
    <submittedName>
        <fullName evidence="4">Methyltransferase family protein</fullName>
        <ecNumber evidence="4">2.1.1.187</ecNumber>
    </submittedName>
</protein>
<dbReference type="GO" id="GO:0052911">
    <property type="term" value="F:23S rRNA (guanine(745)-N(1))-methyltransferase activity"/>
    <property type="evidence" value="ECO:0007669"/>
    <property type="project" value="UniProtKB-EC"/>
</dbReference>
<dbReference type="AlphaFoldDB" id="A0A0G3HDP8"/>
<evidence type="ECO:0000313" key="4">
    <source>
        <dbReference type="EMBL" id="AKK10830.1"/>
    </source>
</evidence>
<dbReference type="EMBL" id="CP011546">
    <property type="protein sequence ID" value="AKK10830.1"/>
    <property type="molecule type" value="Genomic_DNA"/>
</dbReference>
<dbReference type="PATRIC" id="fig|1072256.5.peg.817"/>
<organism evidence="4 5">
    <name type="scientific">Corynebacterium uterequi</name>
    <dbReference type="NCBI Taxonomy" id="1072256"/>
    <lineage>
        <taxon>Bacteria</taxon>
        <taxon>Bacillati</taxon>
        <taxon>Actinomycetota</taxon>
        <taxon>Actinomycetes</taxon>
        <taxon>Mycobacteriales</taxon>
        <taxon>Corynebacteriaceae</taxon>
        <taxon>Corynebacterium</taxon>
    </lineage>
</organism>
<dbReference type="EC" id="2.1.1.187" evidence="4"/>
<dbReference type="GO" id="GO:0046872">
    <property type="term" value="F:metal ion binding"/>
    <property type="evidence" value="ECO:0007669"/>
    <property type="project" value="UniProtKB-KW"/>
</dbReference>
<feature type="binding site" evidence="2">
    <location>
        <position position="73"/>
    </location>
    <ligand>
        <name>S-adenosyl-L-methionine</name>
        <dbReference type="ChEBI" id="CHEBI:59789"/>
    </ligand>
</feature>
<reference evidence="5" key="2">
    <citation type="submission" date="2015-05" db="EMBL/GenBank/DDBJ databases">
        <title>Complete genome sequence of Corynebacterium uterequi DSM 45634, isolated from the uterus of a maiden mare.</title>
        <authorList>
            <person name="Ruckert C."/>
            <person name="Albersmeier A."/>
            <person name="Winkler A."/>
            <person name="Tauch A."/>
        </authorList>
    </citation>
    <scope>NUCLEOTIDE SEQUENCE [LARGE SCALE GENOMIC DNA]</scope>
    <source>
        <strain evidence="5">DSM 45634</strain>
    </source>
</reference>
<dbReference type="STRING" id="1072256.CUTER_04120"/>
<evidence type="ECO:0000256" key="2">
    <source>
        <dbReference type="PIRSR" id="PIRSR018249-2"/>
    </source>
</evidence>
<dbReference type="InterPro" id="IPR029063">
    <property type="entry name" value="SAM-dependent_MTases_sf"/>
</dbReference>
<reference evidence="4 5" key="1">
    <citation type="journal article" date="2015" name="Genome Announc.">
        <title>Virulence Factor Genes Detected in the Complete Genome Sequence of Corynebacterium uterequi DSM 45634, Isolated from the Uterus of a Maiden Mare.</title>
        <authorList>
            <person name="Ruckert C."/>
            <person name="Kriete M."/>
            <person name="Jaenicke S."/>
            <person name="Winkler A."/>
            <person name="Tauch A."/>
        </authorList>
    </citation>
    <scope>NUCLEOTIDE SEQUENCE [LARGE SCALE GENOMIC DNA]</scope>
    <source>
        <strain evidence="4 5">DSM 45634</strain>
    </source>
</reference>
<proteinExistence type="predicted"/>
<dbReference type="InterPro" id="IPR016718">
    <property type="entry name" value="rRNA_m1G-MeTrfase_A_prd"/>
</dbReference>
<keyword evidence="2" id="KW-0949">S-adenosyl-L-methionine</keyword>
<feature type="domain" description="Methyltransferase" evidence="3">
    <location>
        <begin position="101"/>
        <end position="183"/>
    </location>
</feature>
<name>A0A0G3HDP8_9CORY</name>
<dbReference type="RefSeq" id="WP_047259332.1">
    <property type="nucleotide sequence ID" value="NZ_CP011546.1"/>
</dbReference>
<dbReference type="SUPFAM" id="SSF53335">
    <property type="entry name" value="S-adenosyl-L-methionine-dependent methyltransferases"/>
    <property type="match status" value="1"/>
</dbReference>
<dbReference type="Proteomes" id="UP000035548">
    <property type="component" value="Chromosome"/>
</dbReference>
<feature type="binding site" evidence="2">
    <location>
        <begin position="108"/>
        <end position="109"/>
    </location>
    <ligand>
        <name>S-adenosyl-L-methionine</name>
        <dbReference type="ChEBI" id="CHEBI:59789"/>
    </ligand>
</feature>
<dbReference type="Pfam" id="PF13649">
    <property type="entry name" value="Methyltransf_25"/>
    <property type="match status" value="1"/>
</dbReference>
<dbReference type="InterPro" id="IPR041698">
    <property type="entry name" value="Methyltransf_25"/>
</dbReference>
<dbReference type="Gene3D" id="3.40.50.150">
    <property type="entry name" value="Vaccinia Virus protein VP39"/>
    <property type="match status" value="1"/>
</dbReference>
<feature type="binding site" evidence="2">
    <location>
        <position position="196"/>
    </location>
    <ligand>
        <name>S-adenosyl-L-methionine</name>
        <dbReference type="ChEBI" id="CHEBI:59789"/>
    </ligand>
</feature>
<evidence type="ECO:0000313" key="5">
    <source>
        <dbReference type="Proteomes" id="UP000035548"/>
    </source>
</evidence>
<keyword evidence="1" id="KW-0479">Metal-binding</keyword>
<accession>A0A0G3HDP8</accession>
<dbReference type="KEGG" id="cut:CUTER_04120"/>
<evidence type="ECO:0000256" key="1">
    <source>
        <dbReference type="PIRSR" id="PIRSR018249-1"/>
    </source>
</evidence>
<feature type="binding site" evidence="1">
    <location>
        <position position="33"/>
    </location>
    <ligand>
        <name>Zn(2+)</name>
        <dbReference type="ChEBI" id="CHEBI:29105"/>
    </ligand>
</feature>
<dbReference type="PIRSF" id="PIRSF018249">
    <property type="entry name" value="MyrA_prd"/>
    <property type="match status" value="1"/>
</dbReference>
<keyword evidence="1" id="KW-0862">Zinc</keyword>
<keyword evidence="4" id="KW-0808">Transferase</keyword>
<sequence>MLSDIIDVLADPADGSRLTLVDEGTRLTSETGHSYDVARQGYVTLLSGAGSKHQGDSAEMVSARETFLAAGHFAPFVEAVSSAALDAIEEAGIADDATATVLEVGAGTGYYLSHTLDTLGHARGVGLDLSTAAAKHLAKAHPRIGSVVADVWQGIPLQDHSMDLISVVFAPRNPHEFARLLTEKGQVVVLTPAPGHLDELREPLGILKVEDNKLERMIDQASGLLQLVDAPQAIEFAMDLDRAAIAAQVGMSPSARHVVDLAERVAQLPEEMTVTARANLTRLCRC</sequence>
<evidence type="ECO:0000259" key="3">
    <source>
        <dbReference type="Pfam" id="PF13649"/>
    </source>
</evidence>
<keyword evidence="5" id="KW-1185">Reference proteome</keyword>